<dbReference type="SUPFAM" id="SSF53756">
    <property type="entry name" value="UDP-Glycosyltransferase/glycogen phosphorylase"/>
    <property type="match status" value="1"/>
</dbReference>
<dbReference type="Pfam" id="PF00534">
    <property type="entry name" value="Glycos_transf_1"/>
    <property type="match status" value="1"/>
</dbReference>
<feature type="domain" description="Glycosyl transferase family 1" evidence="1">
    <location>
        <begin position="179"/>
        <end position="339"/>
    </location>
</feature>
<dbReference type="AlphaFoldDB" id="A0A9D2WSH0"/>
<keyword evidence="3" id="KW-0808">Transferase</keyword>
<comment type="caution">
    <text evidence="3">The sequence shown here is derived from an EMBL/GenBank/DDBJ whole genome shotgun (WGS) entry which is preliminary data.</text>
</comment>
<dbReference type="Pfam" id="PF13439">
    <property type="entry name" value="Glyco_transf_4"/>
    <property type="match status" value="1"/>
</dbReference>
<gene>
    <name evidence="3" type="primary">kanE_3</name>
    <name evidence="3" type="ORF">SPSYN_00829</name>
</gene>
<protein>
    <submittedName>
        <fullName evidence="3">Alpha-D-kanosaminyltransferase</fullName>
        <ecNumber evidence="3">2.4.1.301</ecNumber>
    </submittedName>
</protein>
<reference evidence="3" key="1">
    <citation type="submission" date="2016-02" db="EMBL/GenBank/DDBJ databases">
        <title>Draft Genome Sequence of Sporotomaculum syntrophicum Strain FB, a Syntrophic Benzoate Degrader.</title>
        <authorList>
            <person name="Nobu M.K."/>
            <person name="Narihiro T."/>
            <person name="Qiu Y.-L."/>
            <person name="Ohashi A."/>
            <person name="Liu W.-T."/>
            <person name="Yuji S."/>
        </authorList>
    </citation>
    <scope>NUCLEOTIDE SEQUENCE</scope>
    <source>
        <strain evidence="3">FB</strain>
    </source>
</reference>
<dbReference type="EMBL" id="LSRS01000002">
    <property type="protein sequence ID" value="KAF1086091.1"/>
    <property type="molecule type" value="Genomic_DNA"/>
</dbReference>
<dbReference type="RefSeq" id="WP_161821225.1">
    <property type="nucleotide sequence ID" value="NZ_LSRS01000002.1"/>
</dbReference>
<dbReference type="Gene3D" id="3.40.50.2000">
    <property type="entry name" value="Glycogen Phosphorylase B"/>
    <property type="match status" value="2"/>
</dbReference>
<evidence type="ECO:0000313" key="3">
    <source>
        <dbReference type="EMBL" id="KAF1086091.1"/>
    </source>
</evidence>
<accession>A0A9D2WSH0</accession>
<name>A0A9D2WSH0_9FIRM</name>
<evidence type="ECO:0000259" key="1">
    <source>
        <dbReference type="Pfam" id="PF00534"/>
    </source>
</evidence>
<dbReference type="PANTHER" id="PTHR12526">
    <property type="entry name" value="GLYCOSYLTRANSFERASE"/>
    <property type="match status" value="1"/>
</dbReference>
<keyword evidence="4" id="KW-1185">Reference proteome</keyword>
<dbReference type="GO" id="GO:0016757">
    <property type="term" value="F:glycosyltransferase activity"/>
    <property type="evidence" value="ECO:0007669"/>
    <property type="project" value="UniProtKB-KW"/>
</dbReference>
<feature type="domain" description="Glycosyltransferase subfamily 4-like N-terminal" evidence="2">
    <location>
        <begin position="13"/>
        <end position="165"/>
    </location>
</feature>
<proteinExistence type="predicted"/>
<dbReference type="InterPro" id="IPR028098">
    <property type="entry name" value="Glyco_trans_4-like_N"/>
</dbReference>
<evidence type="ECO:0000259" key="2">
    <source>
        <dbReference type="Pfam" id="PF13439"/>
    </source>
</evidence>
<dbReference type="InterPro" id="IPR001296">
    <property type="entry name" value="Glyco_trans_1"/>
</dbReference>
<dbReference type="OrthoDB" id="9762705at2"/>
<sequence>MKIVFIISNSMQGGAQKHLRDMFRTLLGLGHDIYLIAPRGWLVDELKDTPDRLFITGLSCFTTGRVRNMLDEIQPDIVNTFILSGGIYGYLAWKKKKYGHIFITVNNPIIYDGIKPINRFLYPRFYRWLARGCSGFLVKSDKVRDEVRQVIRNRVPTMSVINGIDFTIFDRKQTYPDLRYEWNIPRDGFIVSSVGALEVRKGHCYLIEAIARLAAEHQNIYCCLVGSGSEEANLRANVARLGVGDRVLLLGNRADINAVLSNSDAFVLPSLHEGLPNALLEAMAMGLPCVATDVGGVRELLPDAGLGSVVPPRSAEAIYRELNRYLADPELRRSTGERACEKIKAEYSLKAATENLLSVYRQCMAGDP</sequence>
<dbReference type="EC" id="2.4.1.301" evidence="3"/>
<evidence type="ECO:0000313" key="4">
    <source>
        <dbReference type="Proteomes" id="UP000798488"/>
    </source>
</evidence>
<keyword evidence="3" id="KW-0328">Glycosyltransferase</keyword>
<dbReference type="Proteomes" id="UP000798488">
    <property type="component" value="Unassembled WGS sequence"/>
</dbReference>
<organism evidence="3 4">
    <name type="scientific">Sporotomaculum syntrophicum</name>
    <dbReference type="NCBI Taxonomy" id="182264"/>
    <lineage>
        <taxon>Bacteria</taxon>
        <taxon>Bacillati</taxon>
        <taxon>Bacillota</taxon>
        <taxon>Clostridia</taxon>
        <taxon>Eubacteriales</taxon>
        <taxon>Desulfallaceae</taxon>
        <taxon>Sporotomaculum</taxon>
    </lineage>
</organism>